<proteinExistence type="predicted"/>
<accession>A0ABS4CTD5</accession>
<feature type="transmembrane region" description="Helical" evidence="1">
    <location>
        <begin position="7"/>
        <end position="25"/>
    </location>
</feature>
<keyword evidence="1" id="KW-0812">Transmembrane</keyword>
<feature type="transmembrane region" description="Helical" evidence="1">
    <location>
        <begin position="64"/>
        <end position="85"/>
    </location>
</feature>
<keyword evidence="3" id="KW-1185">Reference proteome</keyword>
<dbReference type="Proteomes" id="UP000674416">
    <property type="component" value="Unassembled WGS sequence"/>
</dbReference>
<dbReference type="GO" id="GO:0006508">
    <property type="term" value="P:proteolysis"/>
    <property type="evidence" value="ECO:0007669"/>
    <property type="project" value="UniProtKB-KW"/>
</dbReference>
<evidence type="ECO:0000256" key="1">
    <source>
        <dbReference type="SAM" id="Phobius"/>
    </source>
</evidence>
<keyword evidence="2" id="KW-0645">Protease</keyword>
<keyword evidence="2" id="KW-0378">Hydrolase</keyword>
<dbReference type="EMBL" id="JAFDST010000001">
    <property type="protein sequence ID" value="MBP1080797.1"/>
    <property type="molecule type" value="Genomic_DNA"/>
</dbReference>
<sequence>MYLLKKLVLLLLLLINVFYIVNYLINFEFISLSYFWLVSFIISLVLSTLYLFRSRKQSGYNPYLSVAVLVASISSIGAYGFKYFIANLMG</sequence>
<keyword evidence="1" id="KW-1133">Transmembrane helix</keyword>
<evidence type="ECO:0000313" key="3">
    <source>
        <dbReference type="Proteomes" id="UP000674416"/>
    </source>
</evidence>
<gene>
    <name evidence="2" type="ORF">JOC74_001285</name>
</gene>
<reference evidence="2 3" key="1">
    <citation type="submission" date="2021-01" db="EMBL/GenBank/DDBJ databases">
        <title>Genomic Encyclopedia of Type Strains, Phase IV (KMG-IV): sequencing the most valuable type-strain genomes for metagenomic binning, comparative biology and taxonomic classification.</title>
        <authorList>
            <person name="Goeker M."/>
        </authorList>
    </citation>
    <scope>NUCLEOTIDE SEQUENCE [LARGE SCALE GENOMIC DNA]</scope>
    <source>
        <strain evidence="2 3">DSM 103394</strain>
    </source>
</reference>
<dbReference type="GO" id="GO:0008233">
    <property type="term" value="F:peptidase activity"/>
    <property type="evidence" value="ECO:0007669"/>
    <property type="project" value="UniProtKB-KW"/>
</dbReference>
<name>A0ABS4CTD5_9BACI</name>
<keyword evidence="1" id="KW-0472">Membrane</keyword>
<feature type="transmembrane region" description="Helical" evidence="1">
    <location>
        <begin position="31"/>
        <end position="52"/>
    </location>
</feature>
<organism evidence="2 3">
    <name type="scientific">Bacillus capparidis</name>
    <dbReference type="NCBI Taxonomy" id="1840411"/>
    <lineage>
        <taxon>Bacteria</taxon>
        <taxon>Bacillati</taxon>
        <taxon>Bacillota</taxon>
        <taxon>Bacilli</taxon>
        <taxon>Bacillales</taxon>
        <taxon>Bacillaceae</taxon>
        <taxon>Bacillus</taxon>
    </lineage>
</organism>
<evidence type="ECO:0000313" key="2">
    <source>
        <dbReference type="EMBL" id="MBP1080797.1"/>
    </source>
</evidence>
<comment type="caution">
    <text evidence="2">The sequence shown here is derived from an EMBL/GenBank/DDBJ whole genome shotgun (WGS) entry which is preliminary data.</text>
</comment>
<protein>
    <submittedName>
        <fullName evidence="2">Zn-dependent protease with chaperone function</fullName>
    </submittedName>
</protein>